<keyword evidence="7 10" id="KW-1133">Transmembrane helix</keyword>
<evidence type="ECO:0000256" key="1">
    <source>
        <dbReference type="ARBA" id="ARBA00004141"/>
    </source>
</evidence>
<feature type="transmembrane region" description="Helical" evidence="10">
    <location>
        <begin position="528"/>
        <end position="548"/>
    </location>
</feature>
<keyword evidence="3" id="KW-0813">Transport</keyword>
<keyword evidence="8 10" id="KW-0472">Membrane</keyword>
<feature type="transmembrane region" description="Helical" evidence="10">
    <location>
        <begin position="769"/>
        <end position="787"/>
    </location>
</feature>
<organism evidence="11 12">
    <name type="scientific">[Candida] anglica</name>
    <dbReference type="NCBI Taxonomy" id="148631"/>
    <lineage>
        <taxon>Eukaryota</taxon>
        <taxon>Fungi</taxon>
        <taxon>Dikarya</taxon>
        <taxon>Ascomycota</taxon>
        <taxon>Saccharomycotina</taxon>
        <taxon>Pichiomycetes</taxon>
        <taxon>Debaryomycetaceae</taxon>
        <taxon>Kurtzmaniella</taxon>
    </lineage>
</organism>
<proteinExistence type="inferred from homology"/>
<evidence type="ECO:0000256" key="5">
    <source>
        <dbReference type="ARBA" id="ARBA00022856"/>
    </source>
</evidence>
<feature type="transmembrane region" description="Helical" evidence="10">
    <location>
        <begin position="456"/>
        <end position="474"/>
    </location>
</feature>
<dbReference type="NCBIfam" id="TIGR00727">
    <property type="entry name" value="ISP4_OPT"/>
    <property type="match status" value="1"/>
</dbReference>
<feature type="transmembrane region" description="Helical" evidence="10">
    <location>
        <begin position="592"/>
        <end position="612"/>
    </location>
</feature>
<evidence type="ECO:0000256" key="9">
    <source>
        <dbReference type="SAM" id="MobiDB-lite"/>
    </source>
</evidence>
<evidence type="ECO:0000256" key="10">
    <source>
        <dbReference type="SAM" id="Phobius"/>
    </source>
</evidence>
<accession>A0ABP0EE39</accession>
<evidence type="ECO:0000256" key="4">
    <source>
        <dbReference type="ARBA" id="ARBA00022692"/>
    </source>
</evidence>
<keyword evidence="4 10" id="KW-0812">Transmembrane</keyword>
<feature type="transmembrane region" description="Helical" evidence="10">
    <location>
        <begin position="376"/>
        <end position="395"/>
    </location>
</feature>
<evidence type="ECO:0000256" key="8">
    <source>
        <dbReference type="ARBA" id="ARBA00023136"/>
    </source>
</evidence>
<protein>
    <submittedName>
        <fullName evidence="11">Oligopeptide transporter 2</fullName>
    </submittedName>
</protein>
<name>A0ABP0EE39_9ASCO</name>
<keyword evidence="5" id="KW-0571">Peptide transport</keyword>
<evidence type="ECO:0000256" key="7">
    <source>
        <dbReference type="ARBA" id="ARBA00022989"/>
    </source>
</evidence>
<evidence type="ECO:0000313" key="11">
    <source>
        <dbReference type="EMBL" id="CAK7910265.1"/>
    </source>
</evidence>
<dbReference type="Pfam" id="PF03169">
    <property type="entry name" value="OPT"/>
    <property type="match status" value="1"/>
</dbReference>
<evidence type="ECO:0000256" key="3">
    <source>
        <dbReference type="ARBA" id="ARBA00022448"/>
    </source>
</evidence>
<evidence type="ECO:0000256" key="6">
    <source>
        <dbReference type="ARBA" id="ARBA00022927"/>
    </source>
</evidence>
<reference evidence="11 12" key="1">
    <citation type="submission" date="2024-01" db="EMBL/GenBank/DDBJ databases">
        <authorList>
            <consortium name="Genoscope - CEA"/>
            <person name="William W."/>
        </authorList>
    </citation>
    <scope>NUCLEOTIDE SEQUENCE [LARGE SCALE GENOMIC DNA]</scope>
    <source>
        <strain evidence="11 12">29B2s-10</strain>
    </source>
</reference>
<evidence type="ECO:0000313" key="12">
    <source>
        <dbReference type="Proteomes" id="UP001497600"/>
    </source>
</evidence>
<feature type="transmembrane region" description="Helical" evidence="10">
    <location>
        <begin position="618"/>
        <end position="636"/>
    </location>
</feature>
<feature type="transmembrane region" description="Helical" evidence="10">
    <location>
        <begin position="316"/>
        <end position="337"/>
    </location>
</feature>
<feature type="transmembrane region" description="Helical" evidence="10">
    <location>
        <begin position="206"/>
        <end position="226"/>
    </location>
</feature>
<keyword evidence="6" id="KW-0653">Protein transport</keyword>
<dbReference type="InterPro" id="IPR004648">
    <property type="entry name" value="Oligpept_transpt"/>
</dbReference>
<dbReference type="NCBIfam" id="TIGR00728">
    <property type="entry name" value="OPT_sfam"/>
    <property type="match status" value="1"/>
</dbReference>
<comment type="similarity">
    <text evidence="2">Belongs to the oligopeptide OPT transporter family.</text>
</comment>
<feature type="transmembrane region" description="Helical" evidence="10">
    <location>
        <begin position="700"/>
        <end position="720"/>
    </location>
</feature>
<keyword evidence="12" id="KW-1185">Reference proteome</keyword>
<dbReference type="PANTHER" id="PTHR22601">
    <property type="entry name" value="ISP4 LIKE PROTEIN"/>
    <property type="match status" value="1"/>
</dbReference>
<evidence type="ECO:0000256" key="2">
    <source>
        <dbReference type="ARBA" id="ARBA00008807"/>
    </source>
</evidence>
<feature type="compositionally biased region" description="Basic and acidic residues" evidence="9">
    <location>
        <begin position="124"/>
        <end position="146"/>
    </location>
</feature>
<feature type="transmembrane region" description="Helical" evidence="10">
    <location>
        <begin position="845"/>
        <end position="867"/>
    </location>
</feature>
<sequence length="914" mass="103840">MVEVVKSSAQSELEAIRSATSRLDPEDHEINIEAIKSHQFSINEVGEDFTLFQKKIILAKLNYDKLESLDDLPMGAIFIIEKIQNLSLEESIKILEETLVAHEDDSNFPTEDFEFIEHLLSNKSSREGSNDGSSEDEKNPSEKKIDRSYYTEDFSSEDGSIDIFKIIDWELQVRLEAAVIAYHSPYPEVRAVTDPFDDPNMPCETLRAYVIALIWTVIGSFINEFFAHRQPSISLSSSVVQLFLYPSGLLWEYIVPNWSIPITKTFSIPLNPGPWNIKEQQFASIFYSVSAVSPYVDSNIYIQKLAVFYNNTWVSFGYQVLLILSTQFIGFGLAGILRKFTIYPVKALWPTVLPSLALNRALLVPERKESINGWKISRYNFFFIVTASSFLYFWLPNYLFAALSTFNWLTWIAPDNFVLAAITGSETGLGINPIPSFDWNILNFNSCLTIPFYSQANQYVGSIIGAIIIIGLYWSNNMWTAYLPINSNYLFDNTGNYYSTSSVIGANNELDEALYQQVGPPYFTAANLMIYGAFFAIYLFGFFYQVIIDWANVKEGMKNIYQGLKNWRRPSYTNYTDPHSRMMSKYKEVPDWAYLVVLLISFILAILCVELYPTQTPVWGIVFVIALNFIFLIPITSISSITGFSYGLNVLSEILIGYMLPGKYIPLITLKAFGYNTDGQALTFISDLKTSHYAKVPPRAIFRGQLLSAFVSAFITLAVINYQLGSIKGICTPDQKQKFTCPGDVTYYSASIEFGLIGPRRVFDQVYPILKWCFLIGFLLLIPAIAFQKLAPRRFTKHFQPTAVIGGMMIYAPYNLSYYTGGMYLSFTFMHYIRRKYLTWWEKYNYVLSSGLDAGVAFSAIIIFFAVQYHAKDVNWWGNTVSYGGVEGGSGQQSLLNVTNTEQGYFGLKWGTFS</sequence>
<feature type="transmembrane region" description="Helical" evidence="10">
    <location>
        <begin position="233"/>
        <end position="254"/>
    </location>
</feature>
<comment type="subcellular location">
    <subcellularLocation>
        <location evidence="1">Membrane</location>
        <topology evidence="1">Multi-pass membrane protein</topology>
    </subcellularLocation>
</comment>
<gene>
    <name evidence="11" type="primary">OPT2</name>
    <name evidence="11" type="ORF">CAAN4_E18734</name>
</gene>
<feature type="region of interest" description="Disordered" evidence="9">
    <location>
        <begin position="123"/>
        <end position="146"/>
    </location>
</feature>
<dbReference type="Proteomes" id="UP001497600">
    <property type="component" value="Chromosome E"/>
</dbReference>
<dbReference type="EMBL" id="OZ004257">
    <property type="protein sequence ID" value="CAK7910265.1"/>
    <property type="molecule type" value="Genomic_DNA"/>
</dbReference>
<dbReference type="InterPro" id="IPR004813">
    <property type="entry name" value="OPT"/>
</dbReference>
<feature type="transmembrane region" description="Helical" evidence="10">
    <location>
        <begin position="643"/>
        <end position="660"/>
    </location>
</feature>